<dbReference type="STRING" id="1314751.GCA_001591425_04549"/>
<dbReference type="PANTHER" id="PTHR41260">
    <property type="entry name" value="PROTEIN ECSC"/>
    <property type="match status" value="1"/>
</dbReference>
<protein>
    <submittedName>
        <fullName evidence="1">ABC transporter-associated protein EcsC</fullName>
    </submittedName>
</protein>
<dbReference type="Pfam" id="PF12787">
    <property type="entry name" value="EcsC"/>
    <property type="match status" value="1"/>
</dbReference>
<dbReference type="InterPro" id="IPR024787">
    <property type="entry name" value="EcsC"/>
</dbReference>
<dbReference type="RefSeq" id="WP_066420902.1">
    <property type="nucleotide sequence ID" value="NZ_CP018866.1"/>
</dbReference>
<dbReference type="KEGG" id="bcoh:BC6307_03990"/>
<reference evidence="1 2" key="1">
    <citation type="submission" date="2016-12" db="EMBL/GenBank/DDBJ databases">
        <title>The whole genome sequencing and assembly of Bacillus cohnii DSM 6307T strain.</title>
        <authorList>
            <person name="Lee Y.-J."/>
            <person name="Yi H."/>
            <person name="Bahn Y.-S."/>
            <person name="Kim J.F."/>
            <person name="Lee D.-W."/>
        </authorList>
    </citation>
    <scope>NUCLEOTIDE SEQUENCE [LARGE SCALE GENOMIC DNA]</scope>
    <source>
        <strain evidence="1 2">DSM 6307</strain>
    </source>
</reference>
<keyword evidence="2" id="KW-1185">Reference proteome</keyword>
<evidence type="ECO:0000313" key="2">
    <source>
        <dbReference type="Proteomes" id="UP000215224"/>
    </source>
</evidence>
<organism evidence="1 2">
    <name type="scientific">Sutcliffiella cohnii</name>
    <dbReference type="NCBI Taxonomy" id="33932"/>
    <lineage>
        <taxon>Bacteria</taxon>
        <taxon>Bacillati</taxon>
        <taxon>Bacillota</taxon>
        <taxon>Bacilli</taxon>
        <taxon>Bacillales</taxon>
        <taxon>Bacillaceae</taxon>
        <taxon>Sutcliffiella</taxon>
    </lineage>
</organism>
<dbReference type="EMBL" id="CP018866">
    <property type="protein sequence ID" value="AST90495.1"/>
    <property type="molecule type" value="Genomic_DNA"/>
</dbReference>
<dbReference type="Proteomes" id="UP000215224">
    <property type="component" value="Chromosome"/>
</dbReference>
<evidence type="ECO:0000313" key="1">
    <source>
        <dbReference type="EMBL" id="AST90495.1"/>
    </source>
</evidence>
<name>A0A223KLY2_9BACI</name>
<sequence>MNYEQKVLRDMEKWKLELSSKPNMFKRLSKNTQNKVNSFIPEKVHHFITESIKKMVQATLAGSNITTKKRDDIESLTLEEKEKLVLEKLDKFKRTAAAEGAGTGAGGILLGLADFPLLLSIKIKFLFEACSLYGFDPKKYEERLFLLYIFQLAFSSEEHRKEVLTIIENWENEVEDRKELDWRTLQQEYRDFLDLVKLFQMVPGFGAVVGAYANFNLLDQLGKTAMNCYRMRIMNKTRN</sequence>
<dbReference type="PANTHER" id="PTHR41260:SF1">
    <property type="entry name" value="PROTEIN ECSC"/>
    <property type="match status" value="1"/>
</dbReference>
<accession>A0A223KLY2</accession>
<dbReference type="AlphaFoldDB" id="A0A223KLY2"/>
<proteinExistence type="predicted"/>
<gene>
    <name evidence="1" type="ORF">BC6307_03990</name>
</gene>